<feature type="compositionally biased region" description="Basic and acidic residues" evidence="1">
    <location>
        <begin position="23"/>
        <end position="34"/>
    </location>
</feature>
<dbReference type="Proteomes" id="UP001610432">
    <property type="component" value="Unassembled WGS sequence"/>
</dbReference>
<name>A0ABR4LKU3_9EURO</name>
<protein>
    <submittedName>
        <fullName evidence="2">Uncharacterized protein</fullName>
    </submittedName>
</protein>
<comment type="caution">
    <text evidence="2">The sequence shown here is derived from an EMBL/GenBank/DDBJ whole genome shotgun (WGS) entry which is preliminary data.</text>
</comment>
<sequence length="96" mass="10756">MRNRARQPSEFTATDDSSDTDESLVKVEAQEPRKKTPSCCLAAKSTSRIYYACMDDHELVVRQSPLYSSETRASAPFDVFACILPSHPLRESGTRN</sequence>
<accession>A0ABR4LKU3</accession>
<evidence type="ECO:0000313" key="3">
    <source>
        <dbReference type="Proteomes" id="UP001610432"/>
    </source>
</evidence>
<proteinExistence type="predicted"/>
<dbReference type="EMBL" id="JBFXLQ010000034">
    <property type="protein sequence ID" value="KAL2865173.1"/>
    <property type="molecule type" value="Genomic_DNA"/>
</dbReference>
<dbReference type="GeneID" id="98140385"/>
<dbReference type="RefSeq" id="XP_070884152.1">
    <property type="nucleotide sequence ID" value="XM_071025313.1"/>
</dbReference>
<keyword evidence="3" id="KW-1185">Reference proteome</keyword>
<feature type="region of interest" description="Disordered" evidence="1">
    <location>
        <begin position="1"/>
        <end position="37"/>
    </location>
</feature>
<evidence type="ECO:0000313" key="2">
    <source>
        <dbReference type="EMBL" id="KAL2865173.1"/>
    </source>
</evidence>
<organism evidence="2 3">
    <name type="scientific">Aspergillus lucknowensis</name>
    <dbReference type="NCBI Taxonomy" id="176173"/>
    <lineage>
        <taxon>Eukaryota</taxon>
        <taxon>Fungi</taxon>
        <taxon>Dikarya</taxon>
        <taxon>Ascomycota</taxon>
        <taxon>Pezizomycotina</taxon>
        <taxon>Eurotiomycetes</taxon>
        <taxon>Eurotiomycetidae</taxon>
        <taxon>Eurotiales</taxon>
        <taxon>Aspergillaceae</taxon>
        <taxon>Aspergillus</taxon>
        <taxon>Aspergillus subgen. Nidulantes</taxon>
    </lineage>
</organism>
<gene>
    <name evidence="2" type="ORF">BJX67DRAFT_189574</name>
</gene>
<reference evidence="2 3" key="1">
    <citation type="submission" date="2024-07" db="EMBL/GenBank/DDBJ databases">
        <title>Section-level genome sequencing and comparative genomics of Aspergillus sections Usti and Cavernicolus.</title>
        <authorList>
            <consortium name="Lawrence Berkeley National Laboratory"/>
            <person name="Nybo J.L."/>
            <person name="Vesth T.C."/>
            <person name="Theobald S."/>
            <person name="Frisvad J.C."/>
            <person name="Larsen T.O."/>
            <person name="Kjaerboelling I."/>
            <person name="Rothschild-Mancinelli K."/>
            <person name="Lyhne E.K."/>
            <person name="Kogle M.E."/>
            <person name="Barry K."/>
            <person name="Clum A."/>
            <person name="Na H."/>
            <person name="Ledsgaard L."/>
            <person name="Lin J."/>
            <person name="Lipzen A."/>
            <person name="Kuo A."/>
            <person name="Riley R."/>
            <person name="Mondo S."/>
            <person name="Labutti K."/>
            <person name="Haridas S."/>
            <person name="Pangalinan J."/>
            <person name="Salamov A.A."/>
            <person name="Simmons B.A."/>
            <person name="Magnuson J.K."/>
            <person name="Chen J."/>
            <person name="Drula E."/>
            <person name="Henrissat B."/>
            <person name="Wiebenga A."/>
            <person name="Lubbers R.J."/>
            <person name="Gomes A.C."/>
            <person name="Macurrencykelacurrency M.R."/>
            <person name="Stajich J."/>
            <person name="Grigoriev I.V."/>
            <person name="Mortensen U.H."/>
            <person name="De Vries R.P."/>
            <person name="Baker S.E."/>
            <person name="Andersen M.R."/>
        </authorList>
    </citation>
    <scope>NUCLEOTIDE SEQUENCE [LARGE SCALE GENOMIC DNA]</scope>
    <source>
        <strain evidence="2 3">CBS 449.75</strain>
    </source>
</reference>
<evidence type="ECO:0000256" key="1">
    <source>
        <dbReference type="SAM" id="MobiDB-lite"/>
    </source>
</evidence>